<dbReference type="FunFam" id="3.90.180.10:FF:000067">
    <property type="entry name" value="alcohol dehydrogenase 1-like isoform X1"/>
    <property type="match status" value="1"/>
</dbReference>
<dbReference type="GO" id="GO:0046294">
    <property type="term" value="P:formaldehyde catabolic process"/>
    <property type="evidence" value="ECO:0007669"/>
    <property type="project" value="TreeGrafter"/>
</dbReference>
<dbReference type="Gene3D" id="3.40.50.720">
    <property type="entry name" value="NAD(P)-binding Rossmann-like Domain"/>
    <property type="match status" value="1"/>
</dbReference>
<dbReference type="GO" id="GO:0008270">
    <property type="term" value="F:zinc ion binding"/>
    <property type="evidence" value="ECO:0007669"/>
    <property type="project" value="InterPro"/>
</dbReference>
<organism evidence="7 8">
    <name type="scientific">Halocaridina rubra</name>
    <name type="common">Hawaiian red shrimp</name>
    <dbReference type="NCBI Taxonomy" id="373956"/>
    <lineage>
        <taxon>Eukaryota</taxon>
        <taxon>Metazoa</taxon>
        <taxon>Ecdysozoa</taxon>
        <taxon>Arthropoda</taxon>
        <taxon>Crustacea</taxon>
        <taxon>Multicrustacea</taxon>
        <taxon>Malacostraca</taxon>
        <taxon>Eumalacostraca</taxon>
        <taxon>Eucarida</taxon>
        <taxon>Decapoda</taxon>
        <taxon>Pleocyemata</taxon>
        <taxon>Caridea</taxon>
        <taxon>Atyoidea</taxon>
        <taxon>Atyidae</taxon>
        <taxon>Halocaridina</taxon>
    </lineage>
</organism>
<evidence type="ECO:0000313" key="8">
    <source>
        <dbReference type="Proteomes" id="UP001381693"/>
    </source>
</evidence>
<feature type="non-terminal residue" evidence="7">
    <location>
        <position position="1"/>
    </location>
</feature>
<dbReference type="GO" id="GO:0005829">
    <property type="term" value="C:cytosol"/>
    <property type="evidence" value="ECO:0007669"/>
    <property type="project" value="TreeGrafter"/>
</dbReference>
<proteinExistence type="predicted"/>
<keyword evidence="4" id="KW-0560">Oxidoreductase</keyword>
<comment type="cofactor">
    <cofactor evidence="1">
        <name>Zn(2+)</name>
        <dbReference type="ChEBI" id="CHEBI:29105"/>
    </cofactor>
</comment>
<keyword evidence="2" id="KW-0479">Metal-binding</keyword>
<evidence type="ECO:0000256" key="2">
    <source>
        <dbReference type="ARBA" id="ARBA00022723"/>
    </source>
</evidence>
<evidence type="ECO:0000256" key="3">
    <source>
        <dbReference type="ARBA" id="ARBA00022833"/>
    </source>
</evidence>
<feature type="non-terminal residue" evidence="7">
    <location>
        <position position="228"/>
    </location>
</feature>
<dbReference type="GO" id="GO:0051903">
    <property type="term" value="F:S-(hydroxymethyl)glutathione dehydrogenase [NAD(P)+] activity"/>
    <property type="evidence" value="ECO:0007669"/>
    <property type="project" value="TreeGrafter"/>
</dbReference>
<evidence type="ECO:0000259" key="6">
    <source>
        <dbReference type="Pfam" id="PF08240"/>
    </source>
</evidence>
<dbReference type="SUPFAM" id="SSF51735">
    <property type="entry name" value="NAD(P)-binding Rossmann-fold domains"/>
    <property type="match status" value="1"/>
</dbReference>
<evidence type="ECO:0000256" key="5">
    <source>
        <dbReference type="ARBA" id="ARBA00023027"/>
    </source>
</evidence>
<keyword evidence="3" id="KW-0862">Zinc</keyword>
<dbReference type="Proteomes" id="UP001381693">
    <property type="component" value="Unassembled WGS sequence"/>
</dbReference>
<keyword evidence="5" id="KW-0520">NAD</keyword>
<dbReference type="Gene3D" id="3.90.180.10">
    <property type="entry name" value="Medium-chain alcohol dehydrogenases, catalytic domain"/>
    <property type="match status" value="1"/>
</dbReference>
<feature type="domain" description="Alcohol dehydrogenase-like N-terminal" evidence="6">
    <location>
        <begin position="28"/>
        <end position="156"/>
    </location>
</feature>
<evidence type="ECO:0000256" key="1">
    <source>
        <dbReference type="ARBA" id="ARBA00001947"/>
    </source>
</evidence>
<sequence>VIKCRAAVAWEANKPMTIEEIEVAPPKAREIRVKIAATGVCHTDVSVLKGIMPSVRFPTVLGHEGSGIVESVGSEVTSVKEGDHILTSFLPQCMECSLCKTPGTNLCVKLLQEPNEIGYMLDGTNRMSCKGKELHQFFGCSSYSEYTVLDDRHFNKVTKEAPLDKICILSCGVTTGYGGPIKTAQVTPGSTCAVFGLGTVGLGAVMGCKNRGATRIIGVDINNDKRAI</sequence>
<dbReference type="InterPro" id="IPR013154">
    <property type="entry name" value="ADH-like_N"/>
</dbReference>
<accession>A0AAN8WE71</accession>
<dbReference type="AlphaFoldDB" id="A0AAN8WE71"/>
<reference evidence="7 8" key="1">
    <citation type="submission" date="2023-11" db="EMBL/GenBank/DDBJ databases">
        <title>Halocaridina rubra genome assembly.</title>
        <authorList>
            <person name="Smith C."/>
        </authorList>
    </citation>
    <scope>NUCLEOTIDE SEQUENCE [LARGE SCALE GENOMIC DNA]</scope>
    <source>
        <strain evidence="7">EP-1</strain>
        <tissue evidence="7">Whole</tissue>
    </source>
</reference>
<dbReference type="Pfam" id="PF08240">
    <property type="entry name" value="ADH_N"/>
    <property type="match status" value="1"/>
</dbReference>
<dbReference type="InterPro" id="IPR036291">
    <property type="entry name" value="NAD(P)-bd_dom_sf"/>
</dbReference>
<dbReference type="PANTHER" id="PTHR43880:SF12">
    <property type="entry name" value="ALCOHOL DEHYDROGENASE CLASS-3"/>
    <property type="match status" value="1"/>
</dbReference>
<protein>
    <submittedName>
        <fullName evidence="7">NAD/NADP dependent alcohol dehydrogenase</fullName>
    </submittedName>
</protein>
<evidence type="ECO:0000313" key="7">
    <source>
        <dbReference type="EMBL" id="KAK7006070.1"/>
    </source>
</evidence>
<dbReference type="PANTHER" id="PTHR43880">
    <property type="entry name" value="ALCOHOL DEHYDROGENASE"/>
    <property type="match status" value="1"/>
</dbReference>
<dbReference type="SUPFAM" id="SSF50129">
    <property type="entry name" value="GroES-like"/>
    <property type="match status" value="1"/>
</dbReference>
<gene>
    <name evidence="7" type="primary">ADH5_1</name>
    <name evidence="7" type="ORF">SK128_002647</name>
</gene>
<dbReference type="InterPro" id="IPR011032">
    <property type="entry name" value="GroES-like_sf"/>
</dbReference>
<dbReference type="PROSITE" id="PS00059">
    <property type="entry name" value="ADH_ZINC"/>
    <property type="match status" value="1"/>
</dbReference>
<name>A0AAN8WE71_HALRR</name>
<comment type="caution">
    <text evidence="7">The sequence shown here is derived from an EMBL/GenBank/DDBJ whole genome shotgun (WGS) entry which is preliminary data.</text>
</comment>
<dbReference type="EMBL" id="JAXCGZ010023739">
    <property type="protein sequence ID" value="KAK7006070.1"/>
    <property type="molecule type" value="Genomic_DNA"/>
</dbReference>
<dbReference type="InterPro" id="IPR002328">
    <property type="entry name" value="ADH_Zn_CS"/>
</dbReference>
<evidence type="ECO:0000256" key="4">
    <source>
        <dbReference type="ARBA" id="ARBA00023002"/>
    </source>
</evidence>
<keyword evidence="8" id="KW-1185">Reference proteome</keyword>